<dbReference type="InterPro" id="IPR017732">
    <property type="entry name" value="T4/T6SS_DotU"/>
</dbReference>
<dbReference type="RefSeq" id="WP_145372446.1">
    <property type="nucleotide sequence ID" value="NZ_CP036275.1"/>
</dbReference>
<dbReference type="Proteomes" id="UP000320496">
    <property type="component" value="Chromosome"/>
</dbReference>
<dbReference type="Gene3D" id="1.25.40.590">
    <property type="entry name" value="Type IV / VI secretion system, DotU"/>
    <property type="match status" value="1"/>
</dbReference>
<dbReference type="KEGG" id="mri:Mal4_56060"/>
<reference evidence="4 5" key="1">
    <citation type="submission" date="2019-02" db="EMBL/GenBank/DDBJ databases">
        <title>Deep-cultivation of Planctomycetes and their phenomic and genomic characterization uncovers novel biology.</title>
        <authorList>
            <person name="Wiegand S."/>
            <person name="Jogler M."/>
            <person name="Boedeker C."/>
            <person name="Pinto D."/>
            <person name="Vollmers J."/>
            <person name="Rivas-Marin E."/>
            <person name="Kohn T."/>
            <person name="Peeters S.H."/>
            <person name="Heuer A."/>
            <person name="Rast P."/>
            <person name="Oberbeckmann S."/>
            <person name="Bunk B."/>
            <person name="Jeske O."/>
            <person name="Meyerdierks A."/>
            <person name="Storesund J.E."/>
            <person name="Kallscheuer N."/>
            <person name="Luecker S."/>
            <person name="Lage O.M."/>
            <person name="Pohl T."/>
            <person name="Merkel B.J."/>
            <person name="Hornburger P."/>
            <person name="Mueller R.-W."/>
            <person name="Bruemmer F."/>
            <person name="Labrenz M."/>
            <person name="Spormann A.M."/>
            <person name="Op den Camp H."/>
            <person name="Overmann J."/>
            <person name="Amann R."/>
            <person name="Jetten M.S.M."/>
            <person name="Mascher T."/>
            <person name="Medema M.H."/>
            <person name="Devos D.P."/>
            <person name="Kaster A.-K."/>
            <person name="Ovreas L."/>
            <person name="Rohde M."/>
            <person name="Galperin M.Y."/>
            <person name="Jogler C."/>
        </authorList>
    </citation>
    <scope>NUCLEOTIDE SEQUENCE [LARGE SCALE GENOMIC DNA]</scope>
    <source>
        <strain evidence="4 5">Mal4</strain>
    </source>
</reference>
<dbReference type="EMBL" id="CP036275">
    <property type="protein sequence ID" value="QDU41241.1"/>
    <property type="molecule type" value="Genomic_DNA"/>
</dbReference>
<dbReference type="OrthoDB" id="345640at2"/>
<proteinExistence type="predicted"/>
<keyword evidence="2" id="KW-0472">Membrane</keyword>
<sequence>MTNEFGQRVYPVIRHVFDVLAKIRKTGGSGPDPQDVSSQLRRQLAQFDVQGPRKEEFQLAKSALVYWIDEVLVHSSWEHAGYWSDHCLERTYFSSRERAWRFFDNAESARSMDSLDALETYYLCVCFGFKGIYRESSGNAASDTSSKTADDTWTADDDAGAPAEKAEDEPSQSVTDNWWDAQADSMKTWGIGSDEITESIEDFMTGRAQPSAPPPKRMKATQMASLEEWAESVCRQLASAPQLPYAPASPAAELGDATPLSGRTARSYAMLTTVMASILLLVLWIAFLNRM</sequence>
<keyword evidence="2" id="KW-1133">Transmembrane helix</keyword>
<dbReference type="InterPro" id="IPR038522">
    <property type="entry name" value="T4/T6SS_DotU_sf"/>
</dbReference>
<organism evidence="4 5">
    <name type="scientific">Maioricimonas rarisocia</name>
    <dbReference type="NCBI Taxonomy" id="2528026"/>
    <lineage>
        <taxon>Bacteria</taxon>
        <taxon>Pseudomonadati</taxon>
        <taxon>Planctomycetota</taxon>
        <taxon>Planctomycetia</taxon>
        <taxon>Planctomycetales</taxon>
        <taxon>Planctomycetaceae</taxon>
        <taxon>Maioricimonas</taxon>
    </lineage>
</organism>
<evidence type="ECO:0000313" key="4">
    <source>
        <dbReference type="EMBL" id="QDU41241.1"/>
    </source>
</evidence>
<dbReference type="Pfam" id="PF09850">
    <property type="entry name" value="DotU"/>
    <property type="match status" value="1"/>
</dbReference>
<dbReference type="PANTHER" id="PTHR38033:SF1">
    <property type="entry name" value="DOTU FAMILY TYPE IV_VI SECRETION SYSTEM PROTEIN"/>
    <property type="match status" value="1"/>
</dbReference>
<keyword evidence="2" id="KW-0812">Transmembrane</keyword>
<feature type="domain" description="Type IV / VI secretion system DotU" evidence="3">
    <location>
        <begin position="14"/>
        <end position="154"/>
    </location>
</feature>
<feature type="transmembrane region" description="Helical" evidence="2">
    <location>
        <begin position="268"/>
        <end position="288"/>
    </location>
</feature>
<evidence type="ECO:0000259" key="3">
    <source>
        <dbReference type="Pfam" id="PF09850"/>
    </source>
</evidence>
<protein>
    <recommendedName>
        <fullName evidence="3">Type IV / VI secretion system DotU domain-containing protein</fullName>
    </recommendedName>
</protein>
<keyword evidence="5" id="KW-1185">Reference proteome</keyword>
<dbReference type="PANTHER" id="PTHR38033">
    <property type="entry name" value="MEMBRANE PROTEIN-RELATED"/>
    <property type="match status" value="1"/>
</dbReference>
<dbReference type="AlphaFoldDB" id="A0A517ZFJ9"/>
<evidence type="ECO:0000313" key="5">
    <source>
        <dbReference type="Proteomes" id="UP000320496"/>
    </source>
</evidence>
<feature type="region of interest" description="Disordered" evidence="1">
    <location>
        <begin position="137"/>
        <end position="176"/>
    </location>
</feature>
<evidence type="ECO:0000256" key="2">
    <source>
        <dbReference type="SAM" id="Phobius"/>
    </source>
</evidence>
<gene>
    <name evidence="4" type="ORF">Mal4_56060</name>
</gene>
<accession>A0A517ZFJ9</accession>
<name>A0A517ZFJ9_9PLAN</name>
<evidence type="ECO:0000256" key="1">
    <source>
        <dbReference type="SAM" id="MobiDB-lite"/>
    </source>
</evidence>